<evidence type="ECO:0000313" key="3">
    <source>
        <dbReference type="Proteomes" id="UP000005667"/>
    </source>
</evidence>
<gene>
    <name evidence="2" type="ordered locus">AZOLI_0022</name>
</gene>
<accession>G7Z7L1</accession>
<proteinExistence type="predicted"/>
<name>G7Z7L1_AZOL4</name>
<reference evidence="3" key="1">
    <citation type="journal article" date="2011" name="PLoS Genet.">
        <title>Azospirillum genomes reveal transition of bacteria from aquatic to terrestrial environments.</title>
        <authorList>
            <person name="Wisniewski-Dye F."/>
            <person name="Borziak K."/>
            <person name="Khalsa-Moyers G."/>
            <person name="Alexandre G."/>
            <person name="Sukharnikov L.O."/>
            <person name="Wuichet K."/>
            <person name="Hurst G.B."/>
            <person name="McDonald W.H."/>
            <person name="Robertson J.S."/>
            <person name="Barbe V."/>
            <person name="Calteau A."/>
            <person name="Rouy Z."/>
            <person name="Mangenot S."/>
            <person name="Prigent-Combaret C."/>
            <person name="Normand P."/>
            <person name="Boyer M."/>
            <person name="Siguier P."/>
            <person name="Dessaux Y."/>
            <person name="Elmerich C."/>
            <person name="Condemine G."/>
            <person name="Krishnen G."/>
            <person name="Kennedy I."/>
            <person name="Paterson A.H."/>
            <person name="Gonzalez V."/>
            <person name="Mavingui P."/>
            <person name="Zhulin I.B."/>
        </authorList>
    </citation>
    <scope>NUCLEOTIDE SEQUENCE [LARGE SCALE GENOMIC DNA]</scope>
    <source>
        <strain evidence="3">4B</strain>
    </source>
</reference>
<keyword evidence="3" id="KW-1185">Reference proteome</keyword>
<sequence>MRPKHFCSGRHHRRGADRDRRRVASMRPKHFCSGRRRVAPAGVAQEIMASMRPKHFCSGRQPPALPSAPFRLCFNEAQAFLLGKTGALRFAKVQFETASMRPKHFCSGRPRSQSRPEEMCSMLQ</sequence>
<dbReference type="HOGENOM" id="CLU_1999212_0_0_5"/>
<dbReference type="KEGG" id="ali:AZOLI_0022"/>
<dbReference type="STRING" id="862719.AZOLI_0022"/>
<dbReference type="EMBL" id="FQ311868">
    <property type="protein sequence ID" value="CBS85450.1"/>
    <property type="molecule type" value="Genomic_DNA"/>
</dbReference>
<feature type="compositionally biased region" description="Basic residues" evidence="1">
    <location>
        <begin position="1"/>
        <end position="15"/>
    </location>
</feature>
<protein>
    <submittedName>
        <fullName evidence="2">Uncharacterized protein</fullName>
    </submittedName>
</protein>
<feature type="region of interest" description="Disordered" evidence="1">
    <location>
        <begin position="1"/>
        <end position="25"/>
    </location>
</feature>
<feature type="region of interest" description="Disordered" evidence="1">
    <location>
        <begin position="103"/>
        <end position="124"/>
    </location>
</feature>
<evidence type="ECO:0000256" key="1">
    <source>
        <dbReference type="SAM" id="MobiDB-lite"/>
    </source>
</evidence>
<organism evidence="2 3">
    <name type="scientific">Azospirillum lipoferum (strain 4B)</name>
    <dbReference type="NCBI Taxonomy" id="862719"/>
    <lineage>
        <taxon>Bacteria</taxon>
        <taxon>Pseudomonadati</taxon>
        <taxon>Pseudomonadota</taxon>
        <taxon>Alphaproteobacteria</taxon>
        <taxon>Rhodospirillales</taxon>
        <taxon>Azospirillaceae</taxon>
        <taxon>Azospirillum</taxon>
    </lineage>
</organism>
<dbReference type="AlphaFoldDB" id="G7Z7L1"/>
<dbReference type="Proteomes" id="UP000005667">
    <property type="component" value="Chromosome"/>
</dbReference>
<evidence type="ECO:0000313" key="2">
    <source>
        <dbReference type="EMBL" id="CBS85450.1"/>
    </source>
</evidence>